<evidence type="ECO:0000256" key="1">
    <source>
        <dbReference type="SAM" id="MobiDB-lite"/>
    </source>
</evidence>
<gene>
    <name evidence="2" type="ORF">B0A50_02116</name>
</gene>
<sequence>MFEILTLYLRAVYGLYAEALHILFPADNNYNSNPELYRLIRGVYSATEAYTAALRLEPANPTLIASTRAVHTVVFLEANGVDTAGLDDRADVDALRSKSATPSEGNDDENDGSSGCDNGDNSGNSGNSSDGGNGGNGDNHNDGSDNGGNNPPTPNPPP</sequence>
<dbReference type="AlphaFoldDB" id="A0A4U0U7Y1"/>
<feature type="compositionally biased region" description="Basic and acidic residues" evidence="1">
    <location>
        <begin position="86"/>
        <end position="96"/>
    </location>
</feature>
<accession>A0A4U0U7Y1</accession>
<comment type="caution">
    <text evidence="2">The sequence shown here is derived from an EMBL/GenBank/DDBJ whole genome shotgun (WGS) entry which is preliminary data.</text>
</comment>
<organism evidence="2 3">
    <name type="scientific">Salinomyces thailandicus</name>
    <dbReference type="NCBI Taxonomy" id="706561"/>
    <lineage>
        <taxon>Eukaryota</taxon>
        <taxon>Fungi</taxon>
        <taxon>Dikarya</taxon>
        <taxon>Ascomycota</taxon>
        <taxon>Pezizomycotina</taxon>
        <taxon>Dothideomycetes</taxon>
        <taxon>Dothideomycetidae</taxon>
        <taxon>Mycosphaerellales</taxon>
        <taxon>Teratosphaeriaceae</taxon>
        <taxon>Salinomyces</taxon>
    </lineage>
</organism>
<proteinExistence type="predicted"/>
<feature type="region of interest" description="Disordered" evidence="1">
    <location>
        <begin position="86"/>
        <end position="158"/>
    </location>
</feature>
<protein>
    <submittedName>
        <fullName evidence="2">Uncharacterized protein</fullName>
    </submittedName>
</protein>
<dbReference type="EMBL" id="NAJL01000009">
    <property type="protein sequence ID" value="TKA31147.1"/>
    <property type="molecule type" value="Genomic_DNA"/>
</dbReference>
<reference evidence="2 3" key="1">
    <citation type="submission" date="2017-03" db="EMBL/GenBank/DDBJ databases">
        <title>Genomes of endolithic fungi from Antarctica.</title>
        <authorList>
            <person name="Coleine C."/>
            <person name="Masonjones S."/>
            <person name="Stajich J.E."/>
        </authorList>
    </citation>
    <scope>NUCLEOTIDE SEQUENCE [LARGE SCALE GENOMIC DNA]</scope>
    <source>
        <strain evidence="2 3">CCFEE 6315</strain>
    </source>
</reference>
<feature type="compositionally biased region" description="Low complexity" evidence="1">
    <location>
        <begin position="112"/>
        <end position="128"/>
    </location>
</feature>
<evidence type="ECO:0000313" key="3">
    <source>
        <dbReference type="Proteomes" id="UP000308549"/>
    </source>
</evidence>
<evidence type="ECO:0000313" key="2">
    <source>
        <dbReference type="EMBL" id="TKA31147.1"/>
    </source>
</evidence>
<name>A0A4U0U7Y1_9PEZI</name>
<keyword evidence="3" id="KW-1185">Reference proteome</keyword>
<dbReference type="Proteomes" id="UP000308549">
    <property type="component" value="Unassembled WGS sequence"/>
</dbReference>